<evidence type="ECO:0000256" key="1">
    <source>
        <dbReference type="SAM" id="MobiDB-lite"/>
    </source>
</evidence>
<evidence type="ECO:0000313" key="6">
    <source>
        <dbReference type="Proteomes" id="UP000199517"/>
    </source>
</evidence>
<proteinExistence type="predicted"/>
<protein>
    <recommendedName>
        <fullName evidence="7">Large polyvalent protein-associated domain-containing protein</fullName>
    </recommendedName>
</protein>
<dbReference type="Proteomes" id="UP000199517">
    <property type="component" value="Unassembled WGS sequence"/>
</dbReference>
<dbReference type="STRING" id="32040.SAMN04489710_11815"/>
<keyword evidence="6" id="KW-1185">Reference proteome</keyword>
<evidence type="ECO:0000313" key="5">
    <source>
        <dbReference type="EMBL" id="SFE18967.1"/>
    </source>
</evidence>
<evidence type="ECO:0000259" key="3">
    <source>
        <dbReference type="Pfam" id="PF18799"/>
    </source>
</evidence>
<feature type="compositionally biased region" description="Low complexity" evidence="1">
    <location>
        <begin position="359"/>
        <end position="372"/>
    </location>
</feature>
<feature type="region of interest" description="Disordered" evidence="1">
    <location>
        <begin position="708"/>
        <end position="730"/>
    </location>
</feature>
<dbReference type="OrthoDB" id="9151960at2"/>
<feature type="compositionally biased region" description="Basic and acidic residues" evidence="1">
    <location>
        <begin position="867"/>
        <end position="877"/>
    </location>
</feature>
<feature type="region of interest" description="Disordered" evidence="1">
    <location>
        <begin position="750"/>
        <end position="779"/>
    </location>
</feature>
<feature type="region of interest" description="Disordered" evidence="1">
    <location>
        <begin position="354"/>
        <end position="385"/>
    </location>
</feature>
<feature type="domain" description="Large polyvalent protein-associated" evidence="3">
    <location>
        <begin position="1127"/>
        <end position="1277"/>
    </location>
</feature>
<reference evidence="6" key="1">
    <citation type="submission" date="2016-10" db="EMBL/GenBank/DDBJ databases">
        <authorList>
            <person name="Varghese N."/>
            <person name="Submissions S."/>
        </authorList>
    </citation>
    <scope>NUCLEOTIDE SEQUENCE [LARGE SCALE GENOMIC DNA]</scope>
    <source>
        <strain evidence="6">DSM 7481</strain>
    </source>
</reference>
<dbReference type="InterPro" id="IPR040561">
    <property type="entry name" value="LPD38"/>
</dbReference>
<feature type="region of interest" description="Disordered" evidence="1">
    <location>
        <begin position="1248"/>
        <end position="1268"/>
    </location>
</feature>
<dbReference type="EMBL" id="FOMQ01000018">
    <property type="protein sequence ID" value="SFE18967.1"/>
    <property type="molecule type" value="Genomic_DNA"/>
</dbReference>
<dbReference type="Pfam" id="PF18857">
    <property type="entry name" value="LPD38"/>
    <property type="match status" value="1"/>
</dbReference>
<name>A0A1I1YHC5_9BURK</name>
<dbReference type="InterPro" id="IPR040651">
    <property type="entry name" value="LPD5"/>
</dbReference>
<feature type="region of interest" description="Disordered" evidence="1">
    <location>
        <begin position="866"/>
        <end position="977"/>
    </location>
</feature>
<feature type="domain" description="Large polyvalent protein associated" evidence="4">
    <location>
        <begin position="2280"/>
        <end position="2466"/>
    </location>
</feature>
<sequence length="2581" mass="277933">MAQDQFGGDLIPNTDAFGGTLVETGAAPAPGPAAPGVISTIKRTGGQMLTTAATAAEDVIGSNTATRAVKETGQGIIDRNPAGIRSLRDLVDSPWLAVKESAAQFAPQIAASAAGGAAGARAGRVFGPAGAAIGGAVGSLVPIFTQEYGGIRQEQQASGQEDKARALAAAIPATALERVGMGKMLDVIKGIPGKPSTILKEMGKGAVREGATEGAQNMVEQWGAFKNPTTSENLEDTALSAAMGAIGGGVMGAGAGVVDGARARGQQKAADQQASVDASASQSVGDGVQDLHPTSSTGLPDVAEYGGLIDQMVKPENQQQYRDTLARALDEQRPAEERKAAADALHQAFNPEQFQRSQAAAPTADPAGATAPAAPPAINPADGPMSKAAVMAGDLGLAPITPPAPPSAPDVRQQLGAALDQLSPEQQRAARMTLADLERADLPAGVRAMRESEARALIPAPTPSDQEVLAGMESGRVVRTFEPQPADLSDVASYAGLIDSMVRPEAQPAFRQALATAQDQTLPLSVRSEAENALHANFAPAAYQRARQANPDARLSLQPVAAPSYGNGIDFTTEARREDPAAARIAALAVADGRTPGEPMRLNEAHALRQRAAQDGIAVSVVPHPSGRGFDVQPTLRLSPQERNQVPATAEAGALTFDPAPTGRMVAGPEGVRPETRAEAVARINAAQAERLALEAERQRRADLGMSNITPVRPLPAEPTTPALAYDNAPTGRMLAGADGVRQERRAEVVNRANEPTPVPDTVTSAGGAPFTSQQAAQRELQRRELTGSHEVVPASGDASLGYVLQKKGRGDPAPQMRGNPAFEGQAERAPNWRTNALQAARVARSLDLDVRGMSLQRMVAAVDAADAARTRQDQPDVIRTLGIDRPQGGTSEKVTQGEGAAGQSGASSTKAPMAANAPETVMAGADKSSAVDQRSAPQRREQQQDRSGPARPADVSTGQNRRSVGFPEAAPAAQQSGRIEDFGETLPGARKMLYAEAYADGMAKAKELDVKAHPLSKTWPEPDYAKLLEGGTAPDTVALARALRDAVPTKPQSTWKLRGWSDRVTMLRGFADDLLSGRNDPAAVRAELHRDSIPRGIANQAALYEAVGHERSLKDIKLDAGRYSMYEGVAYDLPRTIWTVSRAAKASSFNNWPRELAKGDTRETAIEAFKRRSAELLAEQGAPVRGASFEIYSKRAGGAREFFVGKKIGRNVAELKTGFPDVKAARAYLADNQTELENLLQRYKDVPPVRNSQNAPRIGQDYRKGGDATPEQFQEAFGFRGVQFGNYVERPRRQQDLNRAYDALMDLAGVLNLPPRALSLGGRLGLAFGARGSGGQNAAAAHYEPGSVVINLTKREGAGSLAHEWWHALDNYFSRQRGDGAGYMTAEERQGQGVREEMRTAFREVRSAINRTGMLERSKKLDDRRTKEYWTTKPEMSARAFESYVVAKLQDQSAGNDYLANIVPAGVFALEGAYPYPTAGEMPQIRGAFDAFFQAVEKRQEGDGSVSLYSTGDTGPGRGLSLEDAQQAVKQALAGLRNPPPVDVVLRAADLGQGEPDYVKGVRMPDGRLAVVASAHSSPLDVVETVFHELFHQGLRNIVADPVYVQTMLDLAKRDSRVQQYAIRWKQFSPDAPAQLEALKAAGHKGSTLNGYFEALSIEEGLAVVAEELRAQKQAGTRMGLRVRTLANWLASVADRLGMERLGAAIRKMTYNEAERFVMKAIDNAGSAPLNGAATVGPDISRYRTAPAAAVESSMGEMTPVQEKVWKKVAGTATVPTLKQRAEALRQNFAVRAKQALVDQFAPIQDVSQEAYMLARMSKGADGTMEAAMLYGRPFLRDGVPDVNVKEGGFANVLASLKGEQDRFLWWVAAQRAGRLKAEGKENLMSVDDIGVLKTLNAGNMADGTNRAPVYAKAMADLNSFNEGVLKMALDSGLIDQSAYDLFRDQPYVPFYRLMADGEMQGRRFSSGLVNQKAWQKLKGGTEKLNADLLQNTLLNWSHLYAAAARNRAALATMDAAEKLGVAYPVQEGTKGAVKVMRNGEAQHWTIEDPYLLEAVSALNYTASPLMKPLAKMKQVLTFGVTVNPTFKIRNLIRDSLSAIAQSELGYNPAANVARGWKLTARDSQTYASMLASGGIIKFGTQENTDRLRDQVAKLGGVVLDRQGWKKLTGQLSTVWNAYSELGDRAENVNRAALYDRLVAKGHSHAEASFMARDLMDFSMSGNHAVVRFLTQSVPFLNARLQGLYKLGRAAHDNPRRFAMVAGAVSLASLGLMAAYSDDDDWKKREDWDRDSYWWFKIGGTAYRIPKPFEVGAIGTLAERTAELMMSDEMTGERFRQRLAHMVSQTFSFDPMPQAFKPLIDIYSNKDSFTGRAIESQADQRLRSQDRYDERTSEVARMLGSWGLPDPARLLKGEWADLSPKQVDYLLRGYFSWAGTTAVAAADAIARPALDRGERPDMRLKDVFVVGNFAESLPSGSSRYVTQMYEQAKQVEQAYASYRDALKRGDLEKAQEIMRDEAPKLQHRAAFNNASERLAALNQRSKAITADPSMSGEEKRQRLDTIERLRAEIGHRMSALSIAP</sequence>
<evidence type="ECO:0008006" key="7">
    <source>
        <dbReference type="Google" id="ProtNLM"/>
    </source>
</evidence>
<organism evidence="5 6">
    <name type="scientific">Paracidovorax konjaci</name>
    <dbReference type="NCBI Taxonomy" id="32040"/>
    <lineage>
        <taxon>Bacteria</taxon>
        <taxon>Pseudomonadati</taxon>
        <taxon>Pseudomonadota</taxon>
        <taxon>Betaproteobacteria</taxon>
        <taxon>Burkholderiales</taxon>
        <taxon>Comamonadaceae</taxon>
        <taxon>Paracidovorax</taxon>
    </lineage>
</organism>
<feature type="domain" description="Large polyvalent protein-associated" evidence="2">
    <location>
        <begin position="1422"/>
        <end position="1500"/>
    </location>
</feature>
<evidence type="ECO:0000259" key="2">
    <source>
        <dbReference type="Pfam" id="PF18796"/>
    </source>
</evidence>
<dbReference type="Pfam" id="PF18799">
    <property type="entry name" value="LPD5"/>
    <property type="match status" value="1"/>
</dbReference>
<evidence type="ECO:0000259" key="4">
    <source>
        <dbReference type="Pfam" id="PF18857"/>
    </source>
</evidence>
<feature type="region of interest" description="Disordered" evidence="1">
    <location>
        <begin position="264"/>
        <end position="302"/>
    </location>
</feature>
<dbReference type="InterPro" id="IPR041047">
    <property type="entry name" value="LPD1"/>
</dbReference>
<gene>
    <name evidence="5" type="ORF">SAMN04489710_11815</name>
</gene>
<feature type="compositionally biased region" description="Low complexity" evidence="1">
    <location>
        <begin position="264"/>
        <end position="284"/>
    </location>
</feature>
<accession>A0A1I1YHC5</accession>
<dbReference type="RefSeq" id="WP_139225785.1">
    <property type="nucleotide sequence ID" value="NZ_FOMQ01000018.1"/>
</dbReference>
<dbReference type="Pfam" id="PF18796">
    <property type="entry name" value="LPD1"/>
    <property type="match status" value="1"/>
</dbReference>